<dbReference type="EMBL" id="LXQA010308368">
    <property type="protein sequence ID" value="MCI42747.1"/>
    <property type="molecule type" value="Genomic_DNA"/>
</dbReference>
<name>A0A392S2Z3_9FABA</name>
<evidence type="ECO:0000313" key="2">
    <source>
        <dbReference type="Proteomes" id="UP000265520"/>
    </source>
</evidence>
<reference evidence="1 2" key="1">
    <citation type="journal article" date="2018" name="Front. Plant Sci.">
        <title>Red Clover (Trifolium pratense) and Zigzag Clover (T. medium) - A Picture of Genomic Similarities and Differences.</title>
        <authorList>
            <person name="Dluhosova J."/>
            <person name="Istvanek J."/>
            <person name="Nedelnik J."/>
            <person name="Repkova J."/>
        </authorList>
    </citation>
    <scope>NUCLEOTIDE SEQUENCE [LARGE SCALE GENOMIC DNA]</scope>
    <source>
        <strain evidence="2">cv. 10/8</strain>
        <tissue evidence="1">Leaf</tissue>
    </source>
</reference>
<dbReference type="Proteomes" id="UP000265520">
    <property type="component" value="Unassembled WGS sequence"/>
</dbReference>
<keyword evidence="2" id="KW-1185">Reference proteome</keyword>
<comment type="caution">
    <text evidence="1">The sequence shown here is derived from an EMBL/GenBank/DDBJ whole genome shotgun (WGS) entry which is preliminary data.</text>
</comment>
<proteinExistence type="predicted"/>
<evidence type="ECO:0000313" key="1">
    <source>
        <dbReference type="EMBL" id="MCI42747.1"/>
    </source>
</evidence>
<protein>
    <submittedName>
        <fullName evidence="1">Retrovirus-related pol polyprotein from transposon TNT 1-94</fullName>
    </submittedName>
</protein>
<feature type="non-terminal residue" evidence="1">
    <location>
        <position position="1"/>
    </location>
</feature>
<organism evidence="1 2">
    <name type="scientific">Trifolium medium</name>
    <dbReference type="NCBI Taxonomy" id="97028"/>
    <lineage>
        <taxon>Eukaryota</taxon>
        <taxon>Viridiplantae</taxon>
        <taxon>Streptophyta</taxon>
        <taxon>Embryophyta</taxon>
        <taxon>Tracheophyta</taxon>
        <taxon>Spermatophyta</taxon>
        <taxon>Magnoliopsida</taxon>
        <taxon>eudicotyledons</taxon>
        <taxon>Gunneridae</taxon>
        <taxon>Pentapetalae</taxon>
        <taxon>rosids</taxon>
        <taxon>fabids</taxon>
        <taxon>Fabales</taxon>
        <taxon>Fabaceae</taxon>
        <taxon>Papilionoideae</taxon>
        <taxon>50 kb inversion clade</taxon>
        <taxon>NPAAA clade</taxon>
        <taxon>Hologalegina</taxon>
        <taxon>IRL clade</taxon>
        <taxon>Trifolieae</taxon>
        <taxon>Trifolium</taxon>
    </lineage>
</organism>
<accession>A0A392S2Z3</accession>
<dbReference type="AlphaFoldDB" id="A0A392S2Z3"/>
<sequence length="68" mass="8094">TLDVSDYFTQLKVYWEELENYRPIPLCKCSIPHSCGGIDSVKVYREQDYVIRFLKGLKMDIRKAYDKD</sequence>